<feature type="transmembrane region" description="Helical" evidence="5">
    <location>
        <begin position="6"/>
        <end position="27"/>
    </location>
</feature>
<keyword evidence="3 5" id="KW-1133">Transmembrane helix</keyword>
<dbReference type="PANTHER" id="PTHR43359:SF1">
    <property type="entry name" value="FORMATE HYDROGENLYASE SUBUNIT 4-RELATED"/>
    <property type="match status" value="1"/>
</dbReference>
<feature type="transmembrane region" description="Helical" evidence="5">
    <location>
        <begin position="170"/>
        <end position="189"/>
    </location>
</feature>
<proteinExistence type="predicted"/>
<keyword evidence="4 5" id="KW-0472">Membrane</keyword>
<feature type="transmembrane region" description="Helical" evidence="5">
    <location>
        <begin position="64"/>
        <end position="86"/>
    </location>
</feature>
<dbReference type="AlphaFoldDB" id="A0A3P3XK61"/>
<dbReference type="GO" id="GO:0005886">
    <property type="term" value="C:plasma membrane"/>
    <property type="evidence" value="ECO:0007669"/>
    <property type="project" value="TreeGrafter"/>
</dbReference>
<evidence type="ECO:0000313" key="6">
    <source>
        <dbReference type="EMBL" id="SLM13701.1"/>
    </source>
</evidence>
<feature type="transmembrane region" description="Helical" evidence="5">
    <location>
        <begin position="219"/>
        <end position="243"/>
    </location>
</feature>
<dbReference type="Pfam" id="PF00146">
    <property type="entry name" value="NADHdh"/>
    <property type="match status" value="1"/>
</dbReference>
<protein>
    <submittedName>
        <fullName evidence="6">Respiratory-chain NADH dehydrogenase, subunit 1</fullName>
    </submittedName>
</protein>
<evidence type="ECO:0000256" key="4">
    <source>
        <dbReference type="ARBA" id="ARBA00023136"/>
    </source>
</evidence>
<feature type="transmembrane region" description="Helical" evidence="5">
    <location>
        <begin position="281"/>
        <end position="301"/>
    </location>
</feature>
<feature type="transmembrane region" description="Helical" evidence="5">
    <location>
        <begin position="249"/>
        <end position="269"/>
    </location>
</feature>
<comment type="subcellular location">
    <subcellularLocation>
        <location evidence="1">Membrane</location>
        <topology evidence="1">Multi-pass membrane protein</topology>
    </subcellularLocation>
</comment>
<dbReference type="PANTHER" id="PTHR43359">
    <property type="entry name" value="FORMATE HYDROGENLYASE SUBUNIT 4"/>
    <property type="match status" value="1"/>
</dbReference>
<keyword evidence="2 5" id="KW-0812">Transmembrane</keyword>
<dbReference type="InterPro" id="IPR052561">
    <property type="entry name" value="ComplexI_Subunit1"/>
</dbReference>
<name>A0A3P3XK61_9SPIR</name>
<evidence type="ECO:0000256" key="1">
    <source>
        <dbReference type="ARBA" id="ARBA00004141"/>
    </source>
</evidence>
<sequence length="302" mass="33255">MSVLSIVVWIIAYPLIIFCIGVLLGGYERKFSARVERRIGPSWIQPFYDVIKLMSKKTNVSHGYMHDVAILMLLGGTMLTLYFVPVPGFSYFSQFGDFLVISYLLLIPSLGMALGVGETANPNGSIGISRALQMLAGYEVPFILTFIGVAMKEQTTSMLDIIRVQQAGGFWAWGLIAHPLLGVAALIALQGMLNEKPFEVIVAPHEIATGPMTEMGGKYLGIMFIQHLIAVPLELTLYINLFLGGASNWLEYLVKLFVLWTALISVNMVFGRFRVDSAVKFMWKISLPLAALGVIGIMLNIA</sequence>
<dbReference type="EMBL" id="FWDM01000022">
    <property type="protein sequence ID" value="SLM13701.1"/>
    <property type="molecule type" value="Genomic_DNA"/>
</dbReference>
<evidence type="ECO:0000256" key="2">
    <source>
        <dbReference type="ARBA" id="ARBA00022692"/>
    </source>
</evidence>
<accession>A0A3P3XK61</accession>
<dbReference type="InterPro" id="IPR001694">
    <property type="entry name" value="NADH_UbQ_OxRdtase_su1/FPO"/>
</dbReference>
<evidence type="ECO:0000256" key="5">
    <source>
        <dbReference type="SAM" id="Phobius"/>
    </source>
</evidence>
<reference evidence="6" key="1">
    <citation type="submission" date="2017-02" db="EMBL/GenBank/DDBJ databases">
        <authorList>
            <person name="Regsiter A."/>
            <person name="William W."/>
        </authorList>
    </citation>
    <scope>NUCLEOTIDE SEQUENCE</scope>
    <source>
        <strain evidence="6">Bib</strain>
    </source>
</reference>
<feature type="transmembrane region" description="Helical" evidence="5">
    <location>
        <begin position="131"/>
        <end position="150"/>
    </location>
</feature>
<feature type="transmembrane region" description="Helical" evidence="5">
    <location>
        <begin position="98"/>
        <end position="119"/>
    </location>
</feature>
<gene>
    <name evidence="6" type="ORF">SPIROBIBN47_290172</name>
</gene>
<evidence type="ECO:0000256" key="3">
    <source>
        <dbReference type="ARBA" id="ARBA00022989"/>
    </source>
</evidence>
<organism evidence="6">
    <name type="scientific">uncultured spirochete</name>
    <dbReference type="NCBI Taxonomy" id="156406"/>
    <lineage>
        <taxon>Bacteria</taxon>
        <taxon>Pseudomonadati</taxon>
        <taxon>Spirochaetota</taxon>
        <taxon>Spirochaetia</taxon>
        <taxon>Spirochaetales</taxon>
        <taxon>environmental samples</taxon>
    </lineage>
</organism>